<dbReference type="AlphaFoldDB" id="A0A1L3JET2"/>
<comment type="similarity">
    <text evidence="2">Belongs to the Tim44 family.</text>
</comment>
<keyword evidence="3" id="KW-0809">Transit peptide</keyword>
<evidence type="ECO:0000313" key="7">
    <source>
        <dbReference type="Proteomes" id="UP000242561"/>
    </source>
</evidence>
<gene>
    <name evidence="6" type="ORF">LPB140_05795</name>
</gene>
<evidence type="ECO:0000256" key="3">
    <source>
        <dbReference type="ARBA" id="ARBA00022946"/>
    </source>
</evidence>
<evidence type="ECO:0000313" key="6">
    <source>
        <dbReference type="EMBL" id="APG63632.1"/>
    </source>
</evidence>
<accession>A0A1L3JET2</accession>
<dbReference type="EMBL" id="CP018154">
    <property type="protein sequence ID" value="APG63632.1"/>
    <property type="molecule type" value="Genomic_DNA"/>
</dbReference>
<organism evidence="6 7">
    <name type="scientific">Sphingorhabdus lutea</name>
    <dbReference type="NCBI Taxonomy" id="1913578"/>
    <lineage>
        <taxon>Bacteria</taxon>
        <taxon>Pseudomonadati</taxon>
        <taxon>Pseudomonadota</taxon>
        <taxon>Alphaproteobacteria</taxon>
        <taxon>Sphingomonadales</taxon>
        <taxon>Sphingomonadaceae</taxon>
        <taxon>Sphingorhabdus</taxon>
    </lineage>
</organism>
<dbReference type="InterPro" id="IPR039544">
    <property type="entry name" value="Tim44-like"/>
</dbReference>
<dbReference type="InterPro" id="IPR007379">
    <property type="entry name" value="Tim44-like_dom"/>
</dbReference>
<dbReference type="Pfam" id="PF04280">
    <property type="entry name" value="Tim44"/>
    <property type="match status" value="1"/>
</dbReference>
<sequence length="215" mass="24303">MVAAFLGLRLYSVLGKRTGHEQEQLPRQMDEERRPPIQQAEEIIPARTPAKIVKAEDDLEQQNLDILSQSGLRSIMNADKNFNLLHFAEGAHGAYDVILKAFWQGDKASLREYCDDSVYNEMSMAIDMRDEAGEVLENKLIRIEESRIVEATFNHPIAQIKMQFKSDISALVKNKEGEIIGGSLSDAVQANDIWTFERNIKNGTPNWTLVETDIA</sequence>
<reference evidence="6 7" key="1">
    <citation type="submission" date="2016-11" db="EMBL/GenBank/DDBJ databases">
        <title>Sphingorhabdus sp. LPB0140, isolated from marine environment.</title>
        <authorList>
            <person name="Kim E."/>
            <person name="Yi H."/>
        </authorList>
    </citation>
    <scope>NUCLEOTIDE SEQUENCE [LARGE SCALE GENOMIC DNA]</scope>
    <source>
        <strain evidence="6 7">LPB0140</strain>
    </source>
</reference>
<name>A0A1L3JET2_9SPHN</name>
<dbReference type="Gene3D" id="3.10.450.240">
    <property type="match status" value="1"/>
</dbReference>
<dbReference type="Proteomes" id="UP000242561">
    <property type="component" value="Chromosome"/>
</dbReference>
<dbReference type="PANTHER" id="PTHR10721:SF1">
    <property type="entry name" value="MITOCHONDRIAL IMPORT INNER MEMBRANE TRANSLOCASE SUBUNIT TIM44"/>
    <property type="match status" value="1"/>
</dbReference>
<feature type="domain" description="Tim44-like" evidence="5">
    <location>
        <begin position="68"/>
        <end position="214"/>
    </location>
</feature>
<dbReference type="STRING" id="1913578.LPB140_05795"/>
<protein>
    <recommendedName>
        <fullName evidence="5">Tim44-like domain-containing protein</fullName>
    </recommendedName>
</protein>
<dbReference type="NCBIfam" id="NF033779">
    <property type="entry name" value="Tim44_TimA_adap"/>
    <property type="match status" value="1"/>
</dbReference>
<dbReference type="PANTHER" id="PTHR10721">
    <property type="entry name" value="MITOCHONDRIAL IMPORT INNER MEMBRANE TRANSLOCASE SUBUNIT TIM44"/>
    <property type="match status" value="1"/>
</dbReference>
<dbReference type="KEGG" id="sphl:LPB140_05795"/>
<evidence type="ECO:0000256" key="1">
    <source>
        <dbReference type="ARBA" id="ARBA00004370"/>
    </source>
</evidence>
<evidence type="ECO:0000256" key="2">
    <source>
        <dbReference type="ARBA" id="ARBA00009597"/>
    </source>
</evidence>
<keyword evidence="4" id="KW-0472">Membrane</keyword>
<proteinExistence type="inferred from homology"/>
<dbReference type="SMART" id="SM00978">
    <property type="entry name" value="Tim44"/>
    <property type="match status" value="1"/>
</dbReference>
<dbReference type="InterPro" id="IPR032710">
    <property type="entry name" value="NTF2-like_dom_sf"/>
</dbReference>
<dbReference type="GO" id="GO:0051087">
    <property type="term" value="F:protein-folding chaperone binding"/>
    <property type="evidence" value="ECO:0007669"/>
    <property type="project" value="TreeGrafter"/>
</dbReference>
<dbReference type="GO" id="GO:0016020">
    <property type="term" value="C:membrane"/>
    <property type="evidence" value="ECO:0007669"/>
    <property type="project" value="UniProtKB-SubCell"/>
</dbReference>
<evidence type="ECO:0000259" key="5">
    <source>
        <dbReference type="SMART" id="SM00978"/>
    </source>
</evidence>
<evidence type="ECO:0000256" key="4">
    <source>
        <dbReference type="ARBA" id="ARBA00023136"/>
    </source>
</evidence>
<keyword evidence="7" id="KW-1185">Reference proteome</keyword>
<dbReference type="GO" id="GO:0030150">
    <property type="term" value="P:protein import into mitochondrial matrix"/>
    <property type="evidence" value="ECO:0007669"/>
    <property type="project" value="TreeGrafter"/>
</dbReference>
<comment type="subcellular location">
    <subcellularLocation>
        <location evidence="1">Membrane</location>
    </subcellularLocation>
</comment>
<dbReference type="SUPFAM" id="SSF54427">
    <property type="entry name" value="NTF2-like"/>
    <property type="match status" value="1"/>
</dbReference>